<feature type="transmembrane region" description="Helical" evidence="8">
    <location>
        <begin position="384"/>
        <end position="408"/>
    </location>
</feature>
<feature type="transmembrane region" description="Helical" evidence="8">
    <location>
        <begin position="676"/>
        <end position="697"/>
    </location>
</feature>
<gene>
    <name evidence="12" type="ORF">LPJ61_004332</name>
</gene>
<dbReference type="PANTHER" id="PTHR13018">
    <property type="entry name" value="PROBABLE MEMBRANE PROTEIN DUF221-RELATED"/>
    <property type="match status" value="1"/>
</dbReference>
<feature type="domain" description="CSC1/OSCA1-like 7TM region" evidence="9">
    <location>
        <begin position="384"/>
        <end position="655"/>
    </location>
</feature>
<protein>
    <recommendedName>
        <fullName evidence="14">DUF221-domain-containing protein</fullName>
    </recommendedName>
</protein>
<feature type="domain" description="CSC1/OSCA1-like N-terminal transmembrane" evidence="10">
    <location>
        <begin position="38"/>
        <end position="193"/>
    </location>
</feature>
<feature type="compositionally biased region" description="Pro residues" evidence="7">
    <location>
        <begin position="1005"/>
        <end position="1015"/>
    </location>
</feature>
<feature type="transmembrane region" description="Helical" evidence="8">
    <location>
        <begin position="120"/>
        <end position="141"/>
    </location>
</feature>
<keyword evidence="3" id="KW-0813">Transport</keyword>
<dbReference type="GO" id="GO:0005886">
    <property type="term" value="C:plasma membrane"/>
    <property type="evidence" value="ECO:0007669"/>
    <property type="project" value="TreeGrafter"/>
</dbReference>
<dbReference type="Proteomes" id="UP001143981">
    <property type="component" value="Unassembled WGS sequence"/>
</dbReference>
<dbReference type="GO" id="GO:0005227">
    <property type="term" value="F:calcium-activated cation channel activity"/>
    <property type="evidence" value="ECO:0007669"/>
    <property type="project" value="InterPro"/>
</dbReference>
<feature type="domain" description="CSC1/OSCA1-like cytosolic" evidence="11">
    <location>
        <begin position="216"/>
        <end position="371"/>
    </location>
</feature>
<evidence type="ECO:0000256" key="5">
    <source>
        <dbReference type="ARBA" id="ARBA00022989"/>
    </source>
</evidence>
<feature type="transmembrane region" description="Helical" evidence="8">
    <location>
        <begin position="535"/>
        <end position="553"/>
    </location>
</feature>
<feature type="region of interest" description="Disordered" evidence="7">
    <location>
        <begin position="975"/>
        <end position="1015"/>
    </location>
</feature>
<dbReference type="InterPro" id="IPR003864">
    <property type="entry name" value="CSC1/OSCA1-like_7TM"/>
</dbReference>
<dbReference type="Pfam" id="PF02714">
    <property type="entry name" value="RSN1_7TM"/>
    <property type="match status" value="1"/>
</dbReference>
<dbReference type="OrthoDB" id="2150324at2759"/>
<feature type="transmembrane region" description="Helical" evidence="8">
    <location>
        <begin position="428"/>
        <end position="449"/>
    </location>
</feature>
<evidence type="ECO:0000256" key="4">
    <source>
        <dbReference type="ARBA" id="ARBA00022692"/>
    </source>
</evidence>
<evidence type="ECO:0000256" key="3">
    <source>
        <dbReference type="ARBA" id="ARBA00022448"/>
    </source>
</evidence>
<keyword evidence="5 8" id="KW-1133">Transmembrane helix</keyword>
<name>A0A9W8CWV5_9FUNG</name>
<dbReference type="PANTHER" id="PTHR13018:SF149">
    <property type="entry name" value="DOMAIN PROTEIN, PUTATIVE (AFU_ORTHOLOGUE AFUA_3G11660)-RELATED"/>
    <property type="match status" value="1"/>
</dbReference>
<evidence type="ECO:0000259" key="10">
    <source>
        <dbReference type="Pfam" id="PF13967"/>
    </source>
</evidence>
<reference evidence="12" key="1">
    <citation type="submission" date="2022-07" db="EMBL/GenBank/DDBJ databases">
        <title>Phylogenomic reconstructions and comparative analyses of Kickxellomycotina fungi.</title>
        <authorList>
            <person name="Reynolds N.K."/>
            <person name="Stajich J.E."/>
            <person name="Barry K."/>
            <person name="Grigoriev I.V."/>
            <person name="Crous P."/>
            <person name="Smith M.E."/>
        </authorList>
    </citation>
    <scope>NUCLEOTIDE SEQUENCE</scope>
    <source>
        <strain evidence="12">BCRC 34381</strain>
    </source>
</reference>
<dbReference type="Pfam" id="PF13967">
    <property type="entry name" value="RSN1_TM"/>
    <property type="match status" value="1"/>
</dbReference>
<dbReference type="AlphaFoldDB" id="A0A9W8CWV5"/>
<sequence length="1015" mass="114751">MVAPPKESDSDSMLEAFMFGIFTDNNQAKQQYLSIIGLLYQAGINIALCAGAFLLFVFLRPNNARVYARRYKALANDDRRPPKIRRGLFAWVPMLWRADERYLLDSVGIDSVFFLRFMRLGTWLMGIFGVVGMCLIVPMNFTSGNNENVTANLKLFQLQWITLYHITKLGVFWLHAACAYVFTGVFIFFVWREYRHYISVMQSNFESAEYLRKLQSRTIMLTRVPEGLQDDNRLRMFITNRGSPTPPMQVSVARKIGQLQELINDHEKAVRRLECLLHRYLVGDIQKKPRPVIKVKGQMVDGINHYAAEIESLEFVIGQTRREIGTFKPASVGFVSYASPPHAHNALRSLRKLWPLAATMAPHPKDVIWSNAQMPQGKRFGRMVAGWLVYVVFCFIAIWPVAALTFIGDAANIQALWPQTAGFFERNSTITTIWQTTFSPLVLFLYYIAMPHVFRVISRYQGVTTHTGVERSVLRMMYMFYFLSNILVFTLVGLVVRAVFRKSSAKDVLDSLPADFIQSLNVKAQFWTAYISLKGVNAMFEFAQILSLIAIFFKRYTRHLTPRELRDVTKPPDFDYSPVYSLYLWIFTISMFYSLYAPIVLPFAFLSFVLAYWVYKYAIMYVYLTRHDTAGAMWRIVMNCMFISMVIFQVYMVGCLRVRISNFVDHPVEMNRTMPVVYVMCPLPVITAIVGIGMHFWMGPRVNYMKNIPDADRYAAAKAGEASFEETLGDRFLHPIFSQPLPTPMVDKRVRRLLPHVYRGRTSVLLDADGAQAKGQFDAASVRYAPSIANASTVCGSDTMDLESVMDERDQRDFDGAATPTPLRYRNVGTAGAFRRGPSALARRYSSDSNATSNDGVELATMGMPKDSTIHASSSRANLLVNAQLPSHSNSLEMADYDGNATVVGRSASPDTGMMVPDGSGWAGHVRTHEPRAQTGPVAPAYGNFGDQVGAAPWYGDGLDRAPPVQTYMAEPTERHRTAGAVRPQPNNAVVAWQLPPSDTQEQQQPPPRNVPRWD</sequence>
<dbReference type="InterPro" id="IPR032880">
    <property type="entry name" value="CSC1/OSCA1-like_N"/>
</dbReference>
<evidence type="ECO:0000313" key="13">
    <source>
        <dbReference type="Proteomes" id="UP001143981"/>
    </source>
</evidence>
<evidence type="ECO:0000313" key="12">
    <source>
        <dbReference type="EMBL" id="KAJ1727901.1"/>
    </source>
</evidence>
<comment type="caution">
    <text evidence="12">The sequence shown here is derived from an EMBL/GenBank/DDBJ whole genome shotgun (WGS) entry which is preliminary data.</text>
</comment>
<evidence type="ECO:0000259" key="9">
    <source>
        <dbReference type="Pfam" id="PF02714"/>
    </source>
</evidence>
<dbReference type="InterPro" id="IPR027815">
    <property type="entry name" value="CSC1/OSCA1-like_cyt"/>
</dbReference>
<feature type="transmembrane region" description="Helical" evidence="8">
    <location>
        <begin position="636"/>
        <end position="656"/>
    </location>
</feature>
<feature type="transmembrane region" description="Helical" evidence="8">
    <location>
        <begin position="599"/>
        <end position="624"/>
    </location>
</feature>
<feature type="transmembrane region" description="Helical" evidence="8">
    <location>
        <begin position="32"/>
        <end position="59"/>
    </location>
</feature>
<accession>A0A9W8CWV5</accession>
<evidence type="ECO:0000256" key="1">
    <source>
        <dbReference type="ARBA" id="ARBA00004141"/>
    </source>
</evidence>
<evidence type="ECO:0000256" key="6">
    <source>
        <dbReference type="ARBA" id="ARBA00023136"/>
    </source>
</evidence>
<dbReference type="EMBL" id="JANBOI010000949">
    <property type="protein sequence ID" value="KAJ1727901.1"/>
    <property type="molecule type" value="Genomic_DNA"/>
</dbReference>
<feature type="transmembrane region" description="Helical" evidence="8">
    <location>
        <begin position="172"/>
        <end position="191"/>
    </location>
</feature>
<evidence type="ECO:0000256" key="2">
    <source>
        <dbReference type="ARBA" id="ARBA00007779"/>
    </source>
</evidence>
<keyword evidence="13" id="KW-1185">Reference proteome</keyword>
<comment type="subcellular location">
    <subcellularLocation>
        <location evidence="1">Membrane</location>
        <topology evidence="1">Multi-pass membrane protein</topology>
    </subcellularLocation>
</comment>
<evidence type="ECO:0000259" key="11">
    <source>
        <dbReference type="Pfam" id="PF14703"/>
    </source>
</evidence>
<keyword evidence="4 8" id="KW-0812">Transmembrane</keyword>
<evidence type="ECO:0008006" key="14">
    <source>
        <dbReference type="Google" id="ProtNLM"/>
    </source>
</evidence>
<dbReference type="InterPro" id="IPR045122">
    <property type="entry name" value="Csc1-like"/>
</dbReference>
<comment type="similarity">
    <text evidence="2">Belongs to the CSC1 (TC 1.A.17) family.</text>
</comment>
<evidence type="ECO:0000256" key="7">
    <source>
        <dbReference type="SAM" id="MobiDB-lite"/>
    </source>
</evidence>
<proteinExistence type="inferred from homology"/>
<organism evidence="12 13">
    <name type="scientific">Coemansia biformis</name>
    <dbReference type="NCBI Taxonomy" id="1286918"/>
    <lineage>
        <taxon>Eukaryota</taxon>
        <taxon>Fungi</taxon>
        <taxon>Fungi incertae sedis</taxon>
        <taxon>Zoopagomycota</taxon>
        <taxon>Kickxellomycotina</taxon>
        <taxon>Kickxellomycetes</taxon>
        <taxon>Kickxellales</taxon>
        <taxon>Kickxellaceae</taxon>
        <taxon>Coemansia</taxon>
    </lineage>
</organism>
<dbReference type="Pfam" id="PF14703">
    <property type="entry name" value="PHM7_cyt"/>
    <property type="match status" value="1"/>
</dbReference>
<feature type="transmembrane region" description="Helical" evidence="8">
    <location>
        <begin position="478"/>
        <end position="500"/>
    </location>
</feature>
<keyword evidence="6 8" id="KW-0472">Membrane</keyword>
<evidence type="ECO:0000256" key="8">
    <source>
        <dbReference type="SAM" id="Phobius"/>
    </source>
</evidence>